<dbReference type="OrthoDB" id="9808367at2"/>
<dbReference type="AlphaFoldDB" id="A0A3N4MIF8"/>
<dbReference type="InterPro" id="IPR000286">
    <property type="entry name" value="HDACs"/>
</dbReference>
<feature type="domain" description="Histone deacetylase" evidence="2">
    <location>
        <begin position="43"/>
        <end position="330"/>
    </location>
</feature>
<gene>
    <name evidence="3" type="ORF">EGK74_12835</name>
</gene>
<keyword evidence="4" id="KW-1185">Reference proteome</keyword>
<dbReference type="SUPFAM" id="SSF52768">
    <property type="entry name" value="Arginase/deacetylase"/>
    <property type="match status" value="1"/>
</dbReference>
<dbReference type="Gene3D" id="3.40.800.20">
    <property type="entry name" value="Histone deacetylase domain"/>
    <property type="match status" value="1"/>
</dbReference>
<dbReference type="Proteomes" id="UP000272412">
    <property type="component" value="Unassembled WGS sequence"/>
</dbReference>
<accession>A0A3N4MIF8</accession>
<comment type="caution">
    <text evidence="3">The sequence shown here is derived from an EMBL/GenBank/DDBJ whole genome shotgun (WGS) entry which is preliminary data.</text>
</comment>
<dbReference type="GO" id="GO:0040029">
    <property type="term" value="P:epigenetic regulation of gene expression"/>
    <property type="evidence" value="ECO:0007669"/>
    <property type="project" value="TreeGrafter"/>
</dbReference>
<dbReference type="PRINTS" id="PR01270">
    <property type="entry name" value="HDASUPER"/>
</dbReference>
<dbReference type="PANTHER" id="PTHR10625">
    <property type="entry name" value="HISTONE DEACETYLASE HDAC1-RELATED"/>
    <property type="match status" value="1"/>
</dbReference>
<evidence type="ECO:0000256" key="1">
    <source>
        <dbReference type="ARBA" id="ARBA00005947"/>
    </source>
</evidence>
<organism evidence="3 4">
    <name type="scientific">Neisseria weixii</name>
    <dbReference type="NCBI Taxonomy" id="1853276"/>
    <lineage>
        <taxon>Bacteria</taxon>
        <taxon>Pseudomonadati</taxon>
        <taxon>Pseudomonadota</taxon>
        <taxon>Betaproteobacteria</taxon>
        <taxon>Neisseriales</taxon>
        <taxon>Neisseriaceae</taxon>
        <taxon>Neisseria</taxon>
    </lineage>
</organism>
<dbReference type="EMBL" id="RPFL01000061">
    <property type="protein sequence ID" value="RPD83301.1"/>
    <property type="molecule type" value="Genomic_DNA"/>
</dbReference>
<dbReference type="InterPro" id="IPR023696">
    <property type="entry name" value="Ureohydrolase_dom_sf"/>
</dbReference>
<dbReference type="InterPro" id="IPR037138">
    <property type="entry name" value="His_deacetylse_dom_sf"/>
</dbReference>
<proteinExistence type="inferred from homology"/>
<dbReference type="GO" id="GO:0004407">
    <property type="term" value="F:histone deacetylase activity"/>
    <property type="evidence" value="ECO:0007669"/>
    <property type="project" value="TreeGrafter"/>
</dbReference>
<evidence type="ECO:0000313" key="4">
    <source>
        <dbReference type="Proteomes" id="UP000272412"/>
    </source>
</evidence>
<comment type="similarity">
    <text evidence="1">Belongs to the histone deacetylase family.</text>
</comment>
<evidence type="ECO:0000259" key="2">
    <source>
        <dbReference type="Pfam" id="PF00850"/>
    </source>
</evidence>
<name>A0A3N4MIF8_9NEIS</name>
<dbReference type="PANTHER" id="PTHR10625:SF10">
    <property type="entry name" value="HISTONE DEACETYLASE HDAC1"/>
    <property type="match status" value="1"/>
</dbReference>
<protein>
    <submittedName>
        <fullName evidence="3">Histone deacetylase family protein</fullName>
    </submittedName>
</protein>
<evidence type="ECO:0000313" key="3">
    <source>
        <dbReference type="EMBL" id="RPD83301.1"/>
    </source>
</evidence>
<dbReference type="RefSeq" id="WP_123804992.1">
    <property type="nucleotide sequence ID" value="NZ_RPFL01000061.1"/>
</dbReference>
<dbReference type="InterPro" id="IPR023801">
    <property type="entry name" value="His_deacetylse_dom"/>
</dbReference>
<reference evidence="3 4" key="1">
    <citation type="submission" date="2018-11" db="EMBL/GenBank/DDBJ databases">
        <title>Neisseria weixii sp. nov. isolated from the rectal contents of plateau pika (Ochotona cruzoniae).</title>
        <authorList>
            <person name="Zhang G."/>
        </authorList>
    </citation>
    <scope>NUCLEOTIDE SEQUENCE [LARGE SCALE GENOMIC DNA]</scope>
    <source>
        <strain evidence="3 4">10009</strain>
    </source>
</reference>
<dbReference type="Pfam" id="PF00850">
    <property type="entry name" value="Hist_deacetyl"/>
    <property type="match status" value="1"/>
</dbReference>
<dbReference type="CDD" id="cd11599">
    <property type="entry name" value="HDAC_classII_2"/>
    <property type="match status" value="1"/>
</dbReference>
<sequence>MNPLLTRLIQRIRTRLRRLIGKNARTVWISHPIFTQSRPDTHHPESPQRISAIEAALKAENIWPRLQKTVAPEINDSRLALVHPRNYLRFLESVQPQPGKIYRVDDDTVISHQSLEAARFAAGALIKAVDMVIQKKAHHAFCAARPPGHHAQSNRAGGFCIINNIAVAAMHAIAEHRLQRIAIIDFDAHHADGTLEIFKDDPRIMLLDSFEADIFPFPKENIPTGRNPHIVHTPLKAGTDSRRFRTVIREQWLPKLKQFKPELVLVSAGFDGHKQDQTSYLNLHEADYAWLTHKIIQTASSCPGRIVSALEGGYTSESLGKSAAAHIRVLAGMRKAAYVTEYQKQLKH</sequence>